<accession>W1PRG1</accession>
<dbReference type="SUPFAM" id="SSF103657">
    <property type="entry name" value="BAR/IMD domain-like"/>
    <property type="match status" value="1"/>
</dbReference>
<dbReference type="Gene3D" id="1.20.1270.60">
    <property type="entry name" value="Arfaptin homology (AH) domain/BAR domain"/>
    <property type="match status" value="1"/>
</dbReference>
<evidence type="ECO:0000313" key="1">
    <source>
        <dbReference type="EMBL" id="ERN10633.1"/>
    </source>
</evidence>
<dbReference type="AlphaFoldDB" id="W1PRG1"/>
<sequence>MKSSKDCRKYGVEFNDNKMLSKAASLYASAQAHVEKEQEELNRTLSSQVLDPLKSLEIGAPLEDAHHLAQHYMKLNNRQLRFRDAKLNPEKLPLLRIVPSCKLLKKRISSHKHSTDTPPFLSYQR</sequence>
<protein>
    <recommendedName>
        <fullName evidence="3">BRO1 domain-containing protein</fullName>
    </recommendedName>
</protein>
<dbReference type="Gramene" id="ERN10633">
    <property type="protein sequence ID" value="ERN10633"/>
    <property type="gene ID" value="AMTR_s00028p00189940"/>
</dbReference>
<organism evidence="1 2">
    <name type="scientific">Amborella trichopoda</name>
    <dbReference type="NCBI Taxonomy" id="13333"/>
    <lineage>
        <taxon>Eukaryota</taxon>
        <taxon>Viridiplantae</taxon>
        <taxon>Streptophyta</taxon>
        <taxon>Embryophyta</taxon>
        <taxon>Tracheophyta</taxon>
        <taxon>Spermatophyta</taxon>
        <taxon>Magnoliopsida</taxon>
        <taxon>Amborellales</taxon>
        <taxon>Amborellaceae</taxon>
        <taxon>Amborella</taxon>
    </lineage>
</organism>
<dbReference type="HOGENOM" id="CLU_1995690_0_0_1"/>
<evidence type="ECO:0000313" key="2">
    <source>
        <dbReference type="Proteomes" id="UP000017836"/>
    </source>
</evidence>
<proteinExistence type="predicted"/>
<name>W1PRG1_AMBTC</name>
<dbReference type="EMBL" id="KI392812">
    <property type="protein sequence ID" value="ERN10633.1"/>
    <property type="molecule type" value="Genomic_DNA"/>
</dbReference>
<evidence type="ECO:0008006" key="3">
    <source>
        <dbReference type="Google" id="ProtNLM"/>
    </source>
</evidence>
<dbReference type="InterPro" id="IPR027267">
    <property type="entry name" value="AH/BAR_dom_sf"/>
</dbReference>
<reference evidence="2" key="1">
    <citation type="journal article" date="2013" name="Science">
        <title>The Amborella genome and the evolution of flowering plants.</title>
        <authorList>
            <consortium name="Amborella Genome Project"/>
        </authorList>
    </citation>
    <scope>NUCLEOTIDE SEQUENCE [LARGE SCALE GENOMIC DNA]</scope>
</reference>
<gene>
    <name evidence="1" type="ORF">AMTR_s00028p00189940</name>
</gene>
<dbReference type="Proteomes" id="UP000017836">
    <property type="component" value="Unassembled WGS sequence"/>
</dbReference>
<keyword evidence="2" id="KW-1185">Reference proteome</keyword>